<keyword evidence="3" id="KW-1185">Reference proteome</keyword>
<accession>A0ABT8Y5T7</accession>
<proteinExistence type="predicted"/>
<sequence>MIKWVLAADNDAIRTACGEKRDQHITSTSHEGCLIYGPYLEIPAGHMSARLTIAGAARGNATIEITSNDGQRTLARSNVDLDRSGDSLFIECDLDTPALRTEIRLFVTKDSIVSVSGLEIDVEIPEPASPALDRPVGQESRKTFADKVSNGFIGRYLGGRSVLEIGFRGYGDQIVLPIVPQAIGIDIDYQGYDGRVLPFANESVDSIYTSHCLEHIPDYRSAFADWYRVLKVGGYLVISVPHQYLFEKQRYLPSFSNTDHKRYYTPESLLAEVRESWPEQSYRVRHLIENDRGFDYTRFPDEPSPGCYEIELVIEKMRIPSWRLDDGSVRPYSAAEFHGHGPRPDRWSIDIDFASSEPCKVWGPYARLVPAAYEAIFFFESDFRGESLSGDITLDVAVNRNRTVTRTLSGKEGADLLREGVISVPFQVADDVSHVEFRTFTGEMPMDGNLTFKGVDVRFQRD</sequence>
<keyword evidence="2" id="KW-0808">Transferase</keyword>
<evidence type="ECO:0000259" key="1">
    <source>
        <dbReference type="Pfam" id="PF08241"/>
    </source>
</evidence>
<keyword evidence="2" id="KW-0489">Methyltransferase</keyword>
<reference evidence="2" key="1">
    <citation type="submission" date="2023-07" db="EMBL/GenBank/DDBJ databases">
        <authorList>
            <person name="Kim M."/>
        </authorList>
    </citation>
    <scope>NUCLEOTIDE SEQUENCE</scope>
    <source>
        <strain evidence="2">BIUV-7</strain>
    </source>
</reference>
<evidence type="ECO:0000313" key="3">
    <source>
        <dbReference type="Proteomes" id="UP001169764"/>
    </source>
</evidence>
<dbReference type="Pfam" id="PF08241">
    <property type="entry name" value="Methyltransf_11"/>
    <property type="match status" value="1"/>
</dbReference>
<dbReference type="GO" id="GO:0008168">
    <property type="term" value="F:methyltransferase activity"/>
    <property type="evidence" value="ECO:0007669"/>
    <property type="project" value="UniProtKB-KW"/>
</dbReference>
<name>A0ABT8Y5T7_9SPHN</name>
<dbReference type="GO" id="GO:0032259">
    <property type="term" value="P:methylation"/>
    <property type="evidence" value="ECO:0007669"/>
    <property type="project" value="UniProtKB-KW"/>
</dbReference>
<dbReference type="InterPro" id="IPR013216">
    <property type="entry name" value="Methyltransf_11"/>
</dbReference>
<organism evidence="2 3">
    <name type="scientific">Sphingomonas natans</name>
    <dbReference type="NCBI Taxonomy" id="3063330"/>
    <lineage>
        <taxon>Bacteria</taxon>
        <taxon>Pseudomonadati</taxon>
        <taxon>Pseudomonadota</taxon>
        <taxon>Alphaproteobacteria</taxon>
        <taxon>Sphingomonadales</taxon>
        <taxon>Sphingomonadaceae</taxon>
        <taxon>Sphingomonas</taxon>
    </lineage>
</organism>
<dbReference type="Gene3D" id="3.40.50.150">
    <property type="entry name" value="Vaccinia Virus protein VP39"/>
    <property type="match status" value="1"/>
</dbReference>
<gene>
    <name evidence="2" type="ORF">Q4F19_04785</name>
</gene>
<dbReference type="InterPro" id="IPR029063">
    <property type="entry name" value="SAM-dependent_MTases_sf"/>
</dbReference>
<dbReference type="Proteomes" id="UP001169764">
    <property type="component" value="Unassembled WGS sequence"/>
</dbReference>
<protein>
    <submittedName>
        <fullName evidence="2">Methyltransferase domain-containing protein</fullName>
    </submittedName>
</protein>
<feature type="domain" description="Methyltransferase type 11" evidence="1">
    <location>
        <begin position="187"/>
        <end position="238"/>
    </location>
</feature>
<dbReference type="SUPFAM" id="SSF53335">
    <property type="entry name" value="S-adenosyl-L-methionine-dependent methyltransferases"/>
    <property type="match status" value="1"/>
</dbReference>
<dbReference type="RefSeq" id="WP_303540323.1">
    <property type="nucleotide sequence ID" value="NZ_JAUOTP010000002.1"/>
</dbReference>
<comment type="caution">
    <text evidence="2">The sequence shown here is derived from an EMBL/GenBank/DDBJ whole genome shotgun (WGS) entry which is preliminary data.</text>
</comment>
<evidence type="ECO:0000313" key="2">
    <source>
        <dbReference type="EMBL" id="MDO6413692.1"/>
    </source>
</evidence>
<dbReference type="EMBL" id="JAUOTP010000002">
    <property type="protein sequence ID" value="MDO6413692.1"/>
    <property type="molecule type" value="Genomic_DNA"/>
</dbReference>